<evidence type="ECO:0000256" key="10">
    <source>
        <dbReference type="ARBA" id="ARBA00038934"/>
    </source>
</evidence>
<keyword evidence="15" id="KW-1133">Transmembrane helix</keyword>
<feature type="compositionally biased region" description="Polar residues" evidence="14">
    <location>
        <begin position="1119"/>
        <end position="1128"/>
    </location>
</feature>
<dbReference type="InterPro" id="IPR002495">
    <property type="entry name" value="Glyco_trans_8"/>
</dbReference>
<comment type="caution">
    <text evidence="16">The sequence shown here is derived from an EMBL/GenBank/DDBJ whole genome shotgun (WGS) entry which is preliminary data.</text>
</comment>
<evidence type="ECO:0000256" key="13">
    <source>
        <dbReference type="ARBA" id="ARBA00057883"/>
    </source>
</evidence>
<dbReference type="PaxDb" id="67767-A0A0J7KZV5"/>
<accession>A0A0J7KZV5</accession>
<sequence length="1135" mass="122685">MEFVGIIQQPIFIALTEKLAAVFSLVQEVNVLDSKDEANLALLARPELGITFTKLHCWRLTQYEKCVFIDADALVVRNCDELFEREELSAAPDVGWPDCFNSGVFVFRPSQQTFASITAFAAAKGSFDGGDQGLLNMYFSDWASKDISKHLPFIYNMCSTATYSYLPAFKQFGEDVRIIHFIGITKPWLQYFDTLTGVVQPPSGSTHLQPLLQLWWTIFCEQVHPQLSPSMDMRERLRMLVVRMITIYLNLNAISSFITSNIPLMRPHKRNIVRLLRIMNIINTENMRLLTLERIIVKGNPYNILNITGNNIVTKDISRVNRDTILSSIGTTSKNSITSNISNIILSKDTITSHAIITNRDNIASTISIPDNLSNMIVIKRMIIMSSINRFTNNRILSKRGAKITRNTLVIKLLVRTLTIILFLITIPIRSIIPKIVLKIILRLTVVETGIAGALAQLTLGEARSAEQVALEEHMRKQSWEQGQIDYMGRDCFDNIWKKICETLSVSPQRQSSPPKEDTVEPNESDATAEPAEPAELKTVEPIDVEVNKPVVEADKDPTQSLVCEASEKKLPAAQTTYEVSDESVIVAQSSEQKAPALPSEESVTVQAAAIKVSSELIQPAATESAKPTEIKLYETSTELSSTQELTPQDKSEILPVETQQADSQASTCLLIDAISKKEVITPVTQIESASTPTEIIVETPAAATPDATQLATTLISVDSPQSIAASSITTEALKETAKRVIESDVMQPLTIDPSEQHAEVLLAASEISTVSPVPIQVAESVLQAEPKESVSGAALDMSDQAIATTVTAVHESTNIAPAAITVEPIQLNGSACEKRDDIATVVPDLPKRADTCVRKAKESASDLVVTKDAPSEAPSATVEKVESVSSVVPPETSSAKVEKSAEPAEQIERTIEAPEAKSAEQIAKTETAEFAELAKQAEITEAAVIAKSSSEIAEPSLAEEPTEAKAINIPSTPTVIEATPPTSPSVESTQEAEEKQAGKKSSKKSDSPDSAEGGEGVDKKAAKKTVKKVAKKPKTKSEEPTTPSAASAENTTAADGSQSKVAKKTVKVTKKIGAKTGQTLETDTSVPETPPPPSSSPSASAAAVTSDAPVPPKRKTKNTNAKGTTSGKKPEAEE</sequence>
<evidence type="ECO:0000256" key="7">
    <source>
        <dbReference type="ARBA" id="ARBA00023180"/>
    </source>
</evidence>
<keyword evidence="7" id="KW-0325">Glycoprotein</keyword>
<keyword evidence="8" id="KW-0464">Manganese</keyword>
<feature type="compositionally biased region" description="Low complexity" evidence="14">
    <location>
        <begin position="1075"/>
        <end position="1088"/>
    </location>
</feature>
<evidence type="ECO:0000256" key="15">
    <source>
        <dbReference type="SAM" id="Phobius"/>
    </source>
</evidence>
<evidence type="ECO:0000256" key="2">
    <source>
        <dbReference type="ARBA" id="ARBA00004496"/>
    </source>
</evidence>
<feature type="compositionally biased region" description="Basic residues" evidence="14">
    <location>
        <begin position="1022"/>
        <end position="1035"/>
    </location>
</feature>
<dbReference type="GO" id="GO:0046872">
    <property type="term" value="F:metal ion binding"/>
    <property type="evidence" value="ECO:0007669"/>
    <property type="project" value="UniProtKB-KW"/>
</dbReference>
<dbReference type="PANTHER" id="PTHR11183">
    <property type="entry name" value="GLYCOGENIN SUBFAMILY MEMBER"/>
    <property type="match status" value="1"/>
</dbReference>
<evidence type="ECO:0000313" key="17">
    <source>
        <dbReference type="Proteomes" id="UP000036403"/>
    </source>
</evidence>
<name>A0A0J7KZV5_LASNI</name>
<feature type="compositionally biased region" description="Basic residues" evidence="14">
    <location>
        <begin position="1062"/>
        <end position="1074"/>
    </location>
</feature>
<evidence type="ECO:0000256" key="1">
    <source>
        <dbReference type="ARBA" id="ARBA00001936"/>
    </source>
</evidence>
<keyword evidence="6" id="KW-0320">Glycogen biosynthesis</keyword>
<comment type="similarity">
    <text evidence="9">Belongs to the glycosyltransferase 8 family. Glycogenin subfamily.</text>
</comment>
<dbReference type="Proteomes" id="UP000036403">
    <property type="component" value="Unassembled WGS sequence"/>
</dbReference>
<dbReference type="OrthoDB" id="2014201at2759"/>
<comment type="subcellular location">
    <subcellularLocation>
        <location evidence="2">Cytoplasm</location>
    </subcellularLocation>
</comment>
<evidence type="ECO:0000256" key="9">
    <source>
        <dbReference type="ARBA" id="ARBA00038162"/>
    </source>
</evidence>
<gene>
    <name evidence="16" type="ORF">RF55_3988</name>
</gene>
<feature type="compositionally biased region" description="Low complexity" evidence="14">
    <location>
        <begin position="1097"/>
        <end position="1109"/>
    </location>
</feature>
<feature type="region of interest" description="Disordered" evidence="14">
    <location>
        <begin position="886"/>
        <end position="905"/>
    </location>
</feature>
<evidence type="ECO:0000313" key="16">
    <source>
        <dbReference type="EMBL" id="KMQ95779.1"/>
    </source>
</evidence>
<keyword evidence="17" id="KW-1185">Reference proteome</keyword>
<dbReference type="EMBL" id="LBMM01001769">
    <property type="protein sequence ID" value="KMQ95779.1"/>
    <property type="molecule type" value="Genomic_DNA"/>
</dbReference>
<dbReference type="FunFam" id="3.90.550.10:FF:000092">
    <property type="entry name" value="Glycogenin 2"/>
    <property type="match status" value="1"/>
</dbReference>
<dbReference type="SUPFAM" id="SSF53448">
    <property type="entry name" value="Nucleotide-diphospho-sugar transferases"/>
    <property type="match status" value="1"/>
</dbReference>
<dbReference type="AlphaFoldDB" id="A0A0J7KZV5"/>
<dbReference type="EC" id="2.4.1.186" evidence="10"/>
<reference evidence="16 17" key="1">
    <citation type="submission" date="2015-04" db="EMBL/GenBank/DDBJ databases">
        <title>Lasius niger genome sequencing.</title>
        <authorList>
            <person name="Konorov E.A."/>
            <person name="Nikitin M.A."/>
            <person name="Kirill M.V."/>
            <person name="Chang P."/>
        </authorList>
    </citation>
    <scope>NUCLEOTIDE SEQUENCE [LARGE SCALE GENOMIC DNA]</scope>
    <source>
        <tissue evidence="16">Whole</tissue>
    </source>
</reference>
<dbReference type="STRING" id="67767.A0A0J7KZV5"/>
<dbReference type="Pfam" id="PF01501">
    <property type="entry name" value="Glyco_transf_8"/>
    <property type="match status" value="1"/>
</dbReference>
<evidence type="ECO:0000256" key="11">
    <source>
        <dbReference type="ARBA" id="ARBA00050886"/>
    </source>
</evidence>
<feature type="region of interest" description="Disordered" evidence="14">
    <location>
        <begin position="949"/>
        <end position="1135"/>
    </location>
</feature>
<proteinExistence type="inferred from homology"/>
<dbReference type="GO" id="GO:0005978">
    <property type="term" value="P:glycogen biosynthetic process"/>
    <property type="evidence" value="ECO:0007669"/>
    <property type="project" value="UniProtKB-KW"/>
</dbReference>
<evidence type="ECO:0000256" key="8">
    <source>
        <dbReference type="ARBA" id="ARBA00023211"/>
    </source>
</evidence>
<dbReference type="Gene3D" id="3.90.550.10">
    <property type="entry name" value="Spore Coat Polysaccharide Biosynthesis Protein SpsA, Chain A"/>
    <property type="match status" value="1"/>
</dbReference>
<dbReference type="GO" id="GO:0005737">
    <property type="term" value="C:cytoplasm"/>
    <property type="evidence" value="ECO:0007669"/>
    <property type="project" value="UniProtKB-SubCell"/>
</dbReference>
<keyword evidence="5" id="KW-0479">Metal-binding</keyword>
<keyword evidence="15" id="KW-0812">Transmembrane</keyword>
<comment type="catalytic activity">
    <reaction evidence="12">
        <text>L-tyrosyl-[glycogenin] + UDP-alpha-D-glucose = alpha-D-glucosyl-L-tyrosyl-[glycogenin] + UDP + H(+)</text>
        <dbReference type="Rhea" id="RHEA:23360"/>
        <dbReference type="Rhea" id="RHEA-COMP:14604"/>
        <dbReference type="Rhea" id="RHEA-COMP:14605"/>
        <dbReference type="ChEBI" id="CHEBI:15378"/>
        <dbReference type="ChEBI" id="CHEBI:46858"/>
        <dbReference type="ChEBI" id="CHEBI:58223"/>
        <dbReference type="ChEBI" id="CHEBI:58885"/>
        <dbReference type="ChEBI" id="CHEBI:140573"/>
        <dbReference type="EC" id="2.4.1.186"/>
    </reaction>
</comment>
<protein>
    <recommendedName>
        <fullName evidence="10">glycogenin glucosyltransferase</fullName>
        <ecNumber evidence="10">2.4.1.186</ecNumber>
    </recommendedName>
</protein>
<dbReference type="InterPro" id="IPR029044">
    <property type="entry name" value="Nucleotide-diphossugar_trans"/>
</dbReference>
<feature type="compositionally biased region" description="Polar residues" evidence="14">
    <location>
        <begin position="1046"/>
        <end position="1060"/>
    </location>
</feature>
<comment type="function">
    <text evidence="13">Self-glucosylating initiator of glycogen synthesis. It catalyzes the formation of a short alpha (1,4)-glucosyl chain covalently attached via a glucose 1-O-tyrosyl linkage to internal tyrosine residues and these chains act as primers for the elongation reaction catalyzed by glycogen synthase.</text>
</comment>
<feature type="compositionally biased region" description="Low complexity" evidence="14">
    <location>
        <begin position="886"/>
        <end position="896"/>
    </location>
</feature>
<comment type="cofactor">
    <cofactor evidence="1">
        <name>Mn(2+)</name>
        <dbReference type="ChEBI" id="CHEBI:29035"/>
    </cofactor>
</comment>
<evidence type="ECO:0000256" key="3">
    <source>
        <dbReference type="ARBA" id="ARBA00022490"/>
    </source>
</evidence>
<dbReference type="CDD" id="cd02537">
    <property type="entry name" value="GT8_Glycogenin"/>
    <property type="match status" value="1"/>
</dbReference>
<dbReference type="InterPro" id="IPR050587">
    <property type="entry name" value="GNT1/Glycosyltrans_8"/>
</dbReference>
<keyword evidence="3" id="KW-0963">Cytoplasm</keyword>
<evidence type="ECO:0000256" key="4">
    <source>
        <dbReference type="ARBA" id="ARBA00022679"/>
    </source>
</evidence>
<feature type="transmembrane region" description="Helical" evidence="15">
    <location>
        <begin position="409"/>
        <end position="429"/>
    </location>
</feature>
<organism evidence="16 17">
    <name type="scientific">Lasius niger</name>
    <name type="common">Black garden ant</name>
    <dbReference type="NCBI Taxonomy" id="67767"/>
    <lineage>
        <taxon>Eukaryota</taxon>
        <taxon>Metazoa</taxon>
        <taxon>Ecdysozoa</taxon>
        <taxon>Arthropoda</taxon>
        <taxon>Hexapoda</taxon>
        <taxon>Insecta</taxon>
        <taxon>Pterygota</taxon>
        <taxon>Neoptera</taxon>
        <taxon>Endopterygota</taxon>
        <taxon>Hymenoptera</taxon>
        <taxon>Apocrita</taxon>
        <taxon>Aculeata</taxon>
        <taxon>Formicoidea</taxon>
        <taxon>Formicidae</taxon>
        <taxon>Formicinae</taxon>
        <taxon>Lasius</taxon>
        <taxon>Lasius</taxon>
    </lineage>
</organism>
<comment type="catalytic activity">
    <reaction evidence="11">
        <text>[1,4-alpha-D-glucosyl](n)-L-tyrosyl-[glycogenin] + UDP-alpha-D-glucose = [1,4-alpha-D-glucosyl](n+1)-L-tyrosyl-[glycogenin] + UDP + H(+)</text>
        <dbReference type="Rhea" id="RHEA:56560"/>
        <dbReference type="Rhea" id="RHEA-COMP:14606"/>
        <dbReference type="Rhea" id="RHEA-COMP:14607"/>
        <dbReference type="ChEBI" id="CHEBI:15378"/>
        <dbReference type="ChEBI" id="CHEBI:58223"/>
        <dbReference type="ChEBI" id="CHEBI:58885"/>
        <dbReference type="ChEBI" id="CHEBI:140574"/>
        <dbReference type="EC" id="2.4.1.186"/>
    </reaction>
</comment>
<feature type="compositionally biased region" description="Basic and acidic residues" evidence="14">
    <location>
        <begin position="993"/>
        <end position="1008"/>
    </location>
</feature>
<evidence type="ECO:0000256" key="14">
    <source>
        <dbReference type="SAM" id="MobiDB-lite"/>
    </source>
</evidence>
<feature type="region of interest" description="Disordered" evidence="14">
    <location>
        <begin position="507"/>
        <end position="538"/>
    </location>
</feature>
<dbReference type="GO" id="GO:0008466">
    <property type="term" value="F:glycogenin glucosyltransferase activity"/>
    <property type="evidence" value="ECO:0007669"/>
    <property type="project" value="UniProtKB-EC"/>
</dbReference>
<keyword evidence="4" id="KW-0808">Transferase</keyword>
<evidence type="ECO:0000256" key="5">
    <source>
        <dbReference type="ARBA" id="ARBA00022723"/>
    </source>
</evidence>
<evidence type="ECO:0000256" key="12">
    <source>
        <dbReference type="ARBA" id="ARBA00052293"/>
    </source>
</evidence>
<feature type="transmembrane region" description="Helical" evidence="15">
    <location>
        <begin position="240"/>
        <end position="264"/>
    </location>
</feature>
<keyword evidence="15" id="KW-0472">Membrane</keyword>
<evidence type="ECO:0000256" key="6">
    <source>
        <dbReference type="ARBA" id="ARBA00023056"/>
    </source>
</evidence>